<dbReference type="AlphaFoldDB" id="A0A139HB54"/>
<keyword evidence="2" id="KW-0812">Transmembrane</keyword>
<feature type="region of interest" description="Disordered" evidence="1">
    <location>
        <begin position="1"/>
        <end position="24"/>
    </location>
</feature>
<reference evidence="3 4" key="1">
    <citation type="submission" date="2015-07" db="EMBL/GenBank/DDBJ databases">
        <title>Comparative genomics of the Sigatoka disease complex on banana suggests a link between parallel evolutionary changes in Pseudocercospora fijiensis and Pseudocercospora eumusae and increased virulence on the banana host.</title>
        <authorList>
            <person name="Chang T.-C."/>
            <person name="Salvucci A."/>
            <person name="Crous P.W."/>
            <person name="Stergiopoulos I."/>
        </authorList>
    </citation>
    <scope>NUCLEOTIDE SEQUENCE [LARGE SCALE GENOMIC DNA]</scope>
    <source>
        <strain evidence="3 4">CBS 114824</strain>
    </source>
</reference>
<proteinExistence type="predicted"/>
<evidence type="ECO:0000313" key="4">
    <source>
        <dbReference type="Proteomes" id="UP000070133"/>
    </source>
</evidence>
<keyword evidence="4" id="KW-1185">Reference proteome</keyword>
<evidence type="ECO:0000256" key="2">
    <source>
        <dbReference type="SAM" id="Phobius"/>
    </source>
</evidence>
<feature type="transmembrane region" description="Helical" evidence="2">
    <location>
        <begin position="76"/>
        <end position="94"/>
    </location>
</feature>
<protein>
    <submittedName>
        <fullName evidence="3">Uncharacterized protein</fullName>
    </submittedName>
</protein>
<keyword evidence="2" id="KW-0472">Membrane</keyword>
<evidence type="ECO:0000313" key="3">
    <source>
        <dbReference type="EMBL" id="KXS99680.1"/>
    </source>
</evidence>
<organism evidence="3 4">
    <name type="scientific">Pseudocercospora eumusae</name>
    <dbReference type="NCBI Taxonomy" id="321146"/>
    <lineage>
        <taxon>Eukaryota</taxon>
        <taxon>Fungi</taxon>
        <taxon>Dikarya</taxon>
        <taxon>Ascomycota</taxon>
        <taxon>Pezizomycotina</taxon>
        <taxon>Dothideomycetes</taxon>
        <taxon>Dothideomycetidae</taxon>
        <taxon>Mycosphaerellales</taxon>
        <taxon>Mycosphaerellaceae</taxon>
        <taxon>Pseudocercospora</taxon>
    </lineage>
</organism>
<dbReference type="Proteomes" id="UP000070133">
    <property type="component" value="Unassembled WGS sequence"/>
</dbReference>
<evidence type="ECO:0000256" key="1">
    <source>
        <dbReference type="SAM" id="MobiDB-lite"/>
    </source>
</evidence>
<keyword evidence="2" id="KW-1133">Transmembrane helix</keyword>
<sequence length="410" mass="45585">MGTEDLLPPPPPLKSAAKRDRTISNQSARHVAMIIPARRELSYADCGPFCPDADADDVYPSAGIELTSMAGKVKRVIMACFFVAAIGVWMAWMARLPSTLLVPGSEHRKSLDDCHRFRIPLLPCTLLYNQTDVLARKDAVASHWDMSTWTCFSPSIWPAADASGDNLFHWNHVARISTLPSIDLEQSMKQLLQQATAPTLRVQLLHVSHLLSHADMTLLPELGRAIAEYHVALRSLYSGLHNSNNRTTSNIIPPLPVPAAVRLVRTWSTQIEEPLLSRIEYLCRRLAPLLARLDWEIERSIARADLAAEEEVCGHLDGLQDKIRIWLDAVKKGSNDPHHGHDTTLFVQRTKVAPSPDENLWVTACETRIDMLIQGLRGVVAATSETAVQSETMSFVGNNETSFLSPRTFN</sequence>
<gene>
    <name evidence="3" type="ORF">AC578_9863</name>
</gene>
<dbReference type="EMBL" id="LFZN01000088">
    <property type="protein sequence ID" value="KXS99680.1"/>
    <property type="molecule type" value="Genomic_DNA"/>
</dbReference>
<name>A0A139HB54_9PEZI</name>
<comment type="caution">
    <text evidence="3">The sequence shown here is derived from an EMBL/GenBank/DDBJ whole genome shotgun (WGS) entry which is preliminary data.</text>
</comment>
<accession>A0A139HB54</accession>